<keyword evidence="3" id="KW-1185">Reference proteome</keyword>
<evidence type="ECO:0000313" key="3">
    <source>
        <dbReference type="Proteomes" id="UP001589896"/>
    </source>
</evidence>
<dbReference type="PANTHER" id="PTHR12110:SF41">
    <property type="entry name" value="INOSOSE DEHYDRATASE"/>
    <property type="match status" value="1"/>
</dbReference>
<organism evidence="2 3">
    <name type="scientific">Lysobacter korlensis</name>
    <dbReference type="NCBI Taxonomy" id="553636"/>
    <lineage>
        <taxon>Bacteria</taxon>
        <taxon>Pseudomonadati</taxon>
        <taxon>Pseudomonadota</taxon>
        <taxon>Gammaproteobacteria</taxon>
        <taxon>Lysobacterales</taxon>
        <taxon>Lysobacteraceae</taxon>
        <taxon>Lysobacter</taxon>
    </lineage>
</organism>
<name>A0ABV6RT19_9GAMM</name>
<dbReference type="InterPro" id="IPR013022">
    <property type="entry name" value="Xyl_isomerase-like_TIM-brl"/>
</dbReference>
<dbReference type="Gene3D" id="3.20.20.150">
    <property type="entry name" value="Divalent-metal-dependent TIM barrel enzymes"/>
    <property type="match status" value="1"/>
</dbReference>
<reference evidence="2 3" key="1">
    <citation type="submission" date="2024-09" db="EMBL/GenBank/DDBJ databases">
        <authorList>
            <person name="Sun Q."/>
            <person name="Mori K."/>
        </authorList>
    </citation>
    <scope>NUCLEOTIDE SEQUENCE [LARGE SCALE GENOMIC DNA]</scope>
    <source>
        <strain evidence="2 3">KCTC 23076</strain>
    </source>
</reference>
<comment type="caution">
    <text evidence="2">The sequence shown here is derived from an EMBL/GenBank/DDBJ whole genome shotgun (WGS) entry which is preliminary data.</text>
</comment>
<dbReference type="InterPro" id="IPR036237">
    <property type="entry name" value="Xyl_isomerase-like_sf"/>
</dbReference>
<dbReference type="Pfam" id="PF01261">
    <property type="entry name" value="AP_endonuc_2"/>
    <property type="match status" value="1"/>
</dbReference>
<dbReference type="EMBL" id="JBHLTG010000005">
    <property type="protein sequence ID" value="MFC0680129.1"/>
    <property type="molecule type" value="Genomic_DNA"/>
</dbReference>
<dbReference type="GO" id="GO:0016853">
    <property type="term" value="F:isomerase activity"/>
    <property type="evidence" value="ECO:0007669"/>
    <property type="project" value="UniProtKB-KW"/>
</dbReference>
<protein>
    <submittedName>
        <fullName evidence="2">Sugar phosphate isomerase/epimerase family protein</fullName>
    </submittedName>
</protein>
<keyword evidence="2" id="KW-0413">Isomerase</keyword>
<dbReference type="SUPFAM" id="SSF51658">
    <property type="entry name" value="Xylose isomerase-like"/>
    <property type="match status" value="1"/>
</dbReference>
<accession>A0ABV6RT19</accession>
<dbReference type="PANTHER" id="PTHR12110">
    <property type="entry name" value="HYDROXYPYRUVATE ISOMERASE"/>
    <property type="match status" value="1"/>
</dbReference>
<feature type="domain" description="Xylose isomerase-like TIM barrel" evidence="1">
    <location>
        <begin position="49"/>
        <end position="250"/>
    </location>
</feature>
<proteinExistence type="predicted"/>
<dbReference type="Proteomes" id="UP001589896">
    <property type="component" value="Unassembled WGS sequence"/>
</dbReference>
<evidence type="ECO:0000259" key="1">
    <source>
        <dbReference type="Pfam" id="PF01261"/>
    </source>
</evidence>
<sequence length="270" mass="28644">MNTVSFMGANLVAQQLDWAMTEGWSQGAAAANDHYRPIATFQERFGSFVQLAVDAGFSNVDVWTGQLNWTWATAEHFAAARSVLDELGVKVTSYAGSFGETPEEFGAAASVAVALGAPILSGTSALLNTGRDALIRELTSAGLVFAIENHPEKTPAEMIAKIGDGAGGMLGTAVDTGWWATQGYDAADAIRSLGAHLVHVHLKDIRAAGAHDTCALGDGIANIESCVEAMREAGFSGPISIEHEPEHYDPMPEVIMSRQRLAGWLDTSRR</sequence>
<evidence type="ECO:0000313" key="2">
    <source>
        <dbReference type="EMBL" id="MFC0680129.1"/>
    </source>
</evidence>
<dbReference type="InterPro" id="IPR050312">
    <property type="entry name" value="IolE/XylAMocC-like"/>
</dbReference>
<dbReference type="RefSeq" id="WP_386671594.1">
    <property type="nucleotide sequence ID" value="NZ_JBHLTG010000005.1"/>
</dbReference>
<gene>
    <name evidence="2" type="ORF">ACFFGH_20020</name>
</gene>